<protein>
    <submittedName>
        <fullName evidence="2">Bifunctional AAC/APH</fullName>
    </submittedName>
</protein>
<keyword evidence="3" id="KW-1185">Reference proteome</keyword>
<dbReference type="InterPro" id="IPR002575">
    <property type="entry name" value="Aminoglycoside_PTrfase"/>
</dbReference>
<comment type="caution">
    <text evidence="2">The sequence shown here is derived from an EMBL/GenBank/DDBJ whole genome shotgun (WGS) entry which is preliminary data.</text>
</comment>
<evidence type="ECO:0000313" key="2">
    <source>
        <dbReference type="EMBL" id="PWN03770.1"/>
    </source>
</evidence>
<dbReference type="Gene3D" id="3.90.1200.10">
    <property type="match status" value="1"/>
</dbReference>
<dbReference type="Pfam" id="PF01636">
    <property type="entry name" value="APH"/>
    <property type="match status" value="1"/>
</dbReference>
<dbReference type="SUPFAM" id="SSF56112">
    <property type="entry name" value="Protein kinase-like (PK-like)"/>
    <property type="match status" value="1"/>
</dbReference>
<dbReference type="RefSeq" id="WP_109692859.1">
    <property type="nucleotide sequence ID" value="NZ_QGDD01000002.1"/>
</dbReference>
<accession>A0A316TH87</accession>
<reference evidence="2 3" key="1">
    <citation type="submission" date="2018-05" db="EMBL/GenBank/DDBJ databases">
        <title>Nocardioides silvaticus genome.</title>
        <authorList>
            <person name="Li C."/>
            <person name="Wang G."/>
        </authorList>
    </citation>
    <scope>NUCLEOTIDE SEQUENCE [LARGE SCALE GENOMIC DNA]</scope>
    <source>
        <strain evidence="2 3">CCTCC AB 2018079</strain>
    </source>
</reference>
<dbReference type="InterPro" id="IPR011009">
    <property type="entry name" value="Kinase-like_dom_sf"/>
</dbReference>
<gene>
    <name evidence="2" type="ORF">DJ010_06775</name>
</gene>
<dbReference type="PANTHER" id="PTHR21310">
    <property type="entry name" value="AMINOGLYCOSIDE PHOSPHOTRANSFERASE-RELATED-RELATED"/>
    <property type="match status" value="1"/>
</dbReference>
<feature type="domain" description="Aminoglycoside phosphotransferase" evidence="1">
    <location>
        <begin position="30"/>
        <end position="253"/>
    </location>
</feature>
<proteinExistence type="predicted"/>
<name>A0A316TH87_9ACTN</name>
<evidence type="ECO:0000313" key="3">
    <source>
        <dbReference type="Proteomes" id="UP000245507"/>
    </source>
</evidence>
<dbReference type="Proteomes" id="UP000245507">
    <property type="component" value="Unassembled WGS sequence"/>
</dbReference>
<dbReference type="OrthoDB" id="4020008at2"/>
<dbReference type="InterPro" id="IPR051678">
    <property type="entry name" value="AGP_Transferase"/>
</dbReference>
<dbReference type="AlphaFoldDB" id="A0A316TH87"/>
<dbReference type="EMBL" id="QGDD01000002">
    <property type="protein sequence ID" value="PWN03770.1"/>
    <property type="molecule type" value="Genomic_DNA"/>
</dbReference>
<organism evidence="2 3">
    <name type="scientific">Nocardioides silvaticus</name>
    <dbReference type="NCBI Taxonomy" id="2201891"/>
    <lineage>
        <taxon>Bacteria</taxon>
        <taxon>Bacillati</taxon>
        <taxon>Actinomycetota</taxon>
        <taxon>Actinomycetes</taxon>
        <taxon>Propionibacteriales</taxon>
        <taxon>Nocardioidaceae</taxon>
        <taxon>Nocardioides</taxon>
    </lineage>
</organism>
<sequence>MSEPAERQARLLAEELSCTVHLEALGGASRTFRVAGTDHIVTVPLSWPDDREPASELIRRSTLQERIAGRVTVAVPRVVGAVPRSGLVVVRRLDGERMITAHPARQRAVRHQAAVTAGSVLAQLHTWEPAAYEDVAVADDYSPEDWRQEGGELARELHPVLSDGQRSDVRRFLAHPPPPPAATHVLSHNDLGIEHILISTGDDAPAVTGIIDWDDAAICDPAYDFGLLLRDLGPTALDTALAAYATHGAAPIGYVERARFYASCKLLEDLAFGYANERRDYVEKSLAAWPWTFGPARG</sequence>
<evidence type="ECO:0000259" key="1">
    <source>
        <dbReference type="Pfam" id="PF01636"/>
    </source>
</evidence>